<reference evidence="1 2" key="1">
    <citation type="journal article" date="2014" name="Genome Biol. Evol.">
        <title>The secreted proteins of Achlya hypogyna and Thraustotheca clavata identify the ancestral oomycete secretome and reveal gene acquisitions by horizontal gene transfer.</title>
        <authorList>
            <person name="Misner I."/>
            <person name="Blouin N."/>
            <person name="Leonard G."/>
            <person name="Richards T.A."/>
            <person name="Lane C.E."/>
        </authorList>
    </citation>
    <scope>NUCLEOTIDE SEQUENCE [LARGE SCALE GENOMIC DNA]</scope>
    <source>
        <strain evidence="1 2">ATCC 48635</strain>
    </source>
</reference>
<evidence type="ECO:0000313" key="2">
    <source>
        <dbReference type="Proteomes" id="UP000243579"/>
    </source>
</evidence>
<dbReference type="Proteomes" id="UP000243579">
    <property type="component" value="Unassembled WGS sequence"/>
</dbReference>
<comment type="caution">
    <text evidence="1">The sequence shown here is derived from an EMBL/GenBank/DDBJ whole genome shotgun (WGS) entry which is preliminary data.</text>
</comment>
<dbReference type="EMBL" id="JNBR01000089">
    <property type="protein sequence ID" value="OQR98154.1"/>
    <property type="molecule type" value="Genomic_DNA"/>
</dbReference>
<evidence type="ECO:0000313" key="1">
    <source>
        <dbReference type="EMBL" id="OQR98154.1"/>
    </source>
</evidence>
<gene>
    <name evidence="1" type="ORF">ACHHYP_09023</name>
</gene>
<keyword evidence="2" id="KW-1185">Reference proteome</keyword>
<dbReference type="AlphaFoldDB" id="A0A1V9ZJI6"/>
<organism evidence="1 2">
    <name type="scientific">Achlya hypogyna</name>
    <name type="common">Oomycete</name>
    <name type="synonym">Protoachlya hypogyna</name>
    <dbReference type="NCBI Taxonomy" id="1202772"/>
    <lineage>
        <taxon>Eukaryota</taxon>
        <taxon>Sar</taxon>
        <taxon>Stramenopiles</taxon>
        <taxon>Oomycota</taxon>
        <taxon>Saprolegniomycetes</taxon>
        <taxon>Saprolegniales</taxon>
        <taxon>Achlyaceae</taxon>
        <taxon>Achlya</taxon>
    </lineage>
</organism>
<name>A0A1V9ZJI6_ACHHY</name>
<protein>
    <submittedName>
        <fullName evidence="1">Uncharacterized protein</fullName>
    </submittedName>
</protein>
<accession>A0A1V9ZJI6</accession>
<dbReference type="OrthoDB" id="10293870at2759"/>
<sequence>MAAKRVDFAPTVQTRLYALGYVDGVVPSSGCGVGFVGHDFEECTEPLTGESRPGPSLSEVDKAARIYGDEPPTAEDTQHLADLLASADQARAHRNETLALPDDWTRLRQVRGTKSVGLPR</sequence>
<proteinExistence type="predicted"/>